<comment type="caution">
    <text evidence="1">The sequence shown here is derived from an EMBL/GenBank/DDBJ whole genome shotgun (WGS) entry which is preliminary data.</text>
</comment>
<reference evidence="1 2" key="1">
    <citation type="journal article" date="2019" name="Commun. Biol.">
        <title>The bagworm genome reveals a unique fibroin gene that provides high tensile strength.</title>
        <authorList>
            <person name="Kono N."/>
            <person name="Nakamura H."/>
            <person name="Ohtoshi R."/>
            <person name="Tomita M."/>
            <person name="Numata K."/>
            <person name="Arakawa K."/>
        </authorList>
    </citation>
    <scope>NUCLEOTIDE SEQUENCE [LARGE SCALE GENOMIC DNA]</scope>
</reference>
<dbReference type="EMBL" id="BGZK01000444">
    <property type="protein sequence ID" value="GBP43937.1"/>
    <property type="molecule type" value="Genomic_DNA"/>
</dbReference>
<dbReference type="AlphaFoldDB" id="A0A4C1W1F3"/>
<sequence length="198" mass="22748">MTPRAPRPAPRAAQPPAAANVRLSFLGLWRLQHSALCLFLICIGTVSILRYEIATELLRSFRPWLRPPGQRMFSVIFHTKRPCHQSQASSRFHSGSQREAQKDSEIVESYELRNRIATVFSNTESMFETRAMPTLRGCSEEIAQFADNQIPNRYLPVRRQHSQPLGRRRYSHGRQGRFLRNVLLNISIARLASCLYAD</sequence>
<accession>A0A4C1W1F3</accession>
<evidence type="ECO:0000313" key="1">
    <source>
        <dbReference type="EMBL" id="GBP43937.1"/>
    </source>
</evidence>
<evidence type="ECO:0000313" key="2">
    <source>
        <dbReference type="Proteomes" id="UP000299102"/>
    </source>
</evidence>
<proteinExistence type="predicted"/>
<organism evidence="1 2">
    <name type="scientific">Eumeta variegata</name>
    <name type="common">Bagworm moth</name>
    <name type="synonym">Eumeta japonica</name>
    <dbReference type="NCBI Taxonomy" id="151549"/>
    <lineage>
        <taxon>Eukaryota</taxon>
        <taxon>Metazoa</taxon>
        <taxon>Ecdysozoa</taxon>
        <taxon>Arthropoda</taxon>
        <taxon>Hexapoda</taxon>
        <taxon>Insecta</taxon>
        <taxon>Pterygota</taxon>
        <taxon>Neoptera</taxon>
        <taxon>Endopterygota</taxon>
        <taxon>Lepidoptera</taxon>
        <taxon>Glossata</taxon>
        <taxon>Ditrysia</taxon>
        <taxon>Tineoidea</taxon>
        <taxon>Psychidae</taxon>
        <taxon>Oiketicinae</taxon>
        <taxon>Eumeta</taxon>
    </lineage>
</organism>
<gene>
    <name evidence="1" type="ORF">EVAR_41794_1</name>
</gene>
<dbReference type="Proteomes" id="UP000299102">
    <property type="component" value="Unassembled WGS sequence"/>
</dbReference>
<keyword evidence="2" id="KW-1185">Reference proteome</keyword>
<protein>
    <submittedName>
        <fullName evidence="1">Uncharacterized protein</fullName>
    </submittedName>
</protein>
<name>A0A4C1W1F3_EUMVA</name>